<reference evidence="6" key="1">
    <citation type="submission" date="2021-03" db="EMBL/GenBank/DDBJ databases">
        <title>Chromosome level genome of the anhydrobiotic midge Polypedilum vanderplanki.</title>
        <authorList>
            <person name="Yoshida Y."/>
            <person name="Kikawada T."/>
            <person name="Gusev O."/>
        </authorList>
    </citation>
    <scope>NUCLEOTIDE SEQUENCE</scope>
    <source>
        <strain evidence="6">NIAS01</strain>
        <tissue evidence="6">Whole body or cell culture</tissue>
    </source>
</reference>
<evidence type="ECO:0000256" key="5">
    <source>
        <dbReference type="SAM" id="MobiDB-lite"/>
    </source>
</evidence>
<dbReference type="PANTHER" id="PTHR13091">
    <property type="entry name" value="AMPLIFIED IN BREAST CANCER 2-RELATED"/>
    <property type="match status" value="1"/>
</dbReference>
<dbReference type="AlphaFoldDB" id="A0A9J6BEK5"/>
<evidence type="ECO:0000313" key="6">
    <source>
        <dbReference type="EMBL" id="KAG5668047.1"/>
    </source>
</evidence>
<feature type="region of interest" description="Disordered" evidence="5">
    <location>
        <begin position="560"/>
        <end position="605"/>
    </location>
</feature>
<proteinExistence type="inferred from homology"/>
<evidence type="ECO:0000313" key="7">
    <source>
        <dbReference type="Proteomes" id="UP001107558"/>
    </source>
</evidence>
<evidence type="ECO:0000256" key="4">
    <source>
        <dbReference type="RuleBase" id="RU367133"/>
    </source>
</evidence>
<protein>
    <recommendedName>
        <fullName evidence="3 4">Nonsense-mediated mRNA decay factor SMG8</fullName>
    </recommendedName>
</protein>
<name>A0A9J6BEK5_POLVA</name>
<dbReference type="Pfam" id="PF10220">
    <property type="entry name" value="Smg8_Smg9"/>
    <property type="match status" value="1"/>
</dbReference>
<comment type="similarity">
    <text evidence="1 4">Belongs to the SMG8 family.</text>
</comment>
<keyword evidence="7" id="KW-1185">Reference proteome</keyword>
<dbReference type="EMBL" id="JADBJN010000004">
    <property type="protein sequence ID" value="KAG5668047.1"/>
    <property type="molecule type" value="Genomic_DNA"/>
</dbReference>
<organism evidence="6 7">
    <name type="scientific">Polypedilum vanderplanki</name>
    <name type="common">Sleeping chironomid midge</name>
    <dbReference type="NCBI Taxonomy" id="319348"/>
    <lineage>
        <taxon>Eukaryota</taxon>
        <taxon>Metazoa</taxon>
        <taxon>Ecdysozoa</taxon>
        <taxon>Arthropoda</taxon>
        <taxon>Hexapoda</taxon>
        <taxon>Insecta</taxon>
        <taxon>Pterygota</taxon>
        <taxon>Neoptera</taxon>
        <taxon>Endopterygota</taxon>
        <taxon>Diptera</taxon>
        <taxon>Nematocera</taxon>
        <taxon>Chironomoidea</taxon>
        <taxon>Chironomidae</taxon>
        <taxon>Chironominae</taxon>
        <taxon>Polypedilum</taxon>
        <taxon>Polypedilum</taxon>
    </lineage>
</organism>
<gene>
    <name evidence="6" type="ORF">PVAND_016004</name>
</gene>
<sequence length="876" mass="101150">MDNIKSCTFPKLSDEFNELFNDSELKLIICGVIGKSNLPNCNKMKCFDLFNCHSVFLGENEEERVENRIKFYYEKGGKIIYVHFETSFDIYIACDLIKKSESNFFLPTHSELRTSFARMLLFATQICHILILVEPSGDFDASYLSIFKTLKIIREKYLLKFLPKLLKNTSIWNAIAKEFRLCSPRVLFYFEKLSRPVEDITAYEIEKEDQIYQMLRANFIITNNANLSLFSIPKNKKFLFINNDEKINSDPVIDSLDFLLQHINSNDKDENEIYPMRPYRGYAINYFQDEKTKDYEEKQRTFVKLLNEHVDEALNSGFDDSIAKYKNKNHFVRPSCKTWYEIFKFMHKVLIENATDENFEAKDQDYKIYLDNFFKILDIDQQLFSESSNHGYDLATLNYSELLPHHYSKNYHESKLNSALEIFYKYARGPEREILEQKLKENCDSIWTNGRQQCEINSLRGNPCILISKHATNEGSSHSSGVILISVCNCGKTQGRREDPYTIRKANYEFYQMLATSCSVCEKSTKIDFPVSLGKSKATSEIPNKNLMSLIMSEIANKTPNEEKTSDNQLHLSASQKTQESESDLSLRSNESSEDENKNENEADMNEIVVEIGKIDIKEEHEASTTEYLPGMILSASLPGIFPQFPSWSLVCIGSSSIYSHNTGLTESQQPGFLSSTNYLLPWDVRVRLEHAKTWAENYEKNRSRKKLKQLTTQNSSGTFFTLKIFVGMEYECGRGHRFMMDTNQTVLRGSKSCASKIVFSNMPIYFPCPCRQNSVAQLLRVHLVTPKAPVNITLDPKVKIRRETEMIFVTGWNEPVKLSQSAYWILRLPYVYQGGDDDPVPVPFDVPNNSEALRYGFLMEGMFGIKEDESGVMNQ</sequence>
<accession>A0A9J6BEK5</accession>
<evidence type="ECO:0000256" key="3">
    <source>
        <dbReference type="ARBA" id="ARBA00029509"/>
    </source>
</evidence>
<dbReference type="GO" id="GO:0000184">
    <property type="term" value="P:nuclear-transcribed mRNA catabolic process, nonsense-mediated decay"/>
    <property type="evidence" value="ECO:0007669"/>
    <property type="project" value="UniProtKB-UniRule"/>
</dbReference>
<dbReference type="OrthoDB" id="63589at2759"/>
<comment type="caution">
    <text evidence="6">The sequence shown here is derived from an EMBL/GenBank/DDBJ whole genome shotgun (WGS) entry which is preliminary data.</text>
</comment>
<evidence type="ECO:0000256" key="2">
    <source>
        <dbReference type="ARBA" id="ARBA00023161"/>
    </source>
</evidence>
<dbReference type="Proteomes" id="UP001107558">
    <property type="component" value="Chromosome 4"/>
</dbReference>
<keyword evidence="2 4" id="KW-0866">Nonsense-mediated mRNA decay</keyword>
<evidence type="ECO:0000256" key="1">
    <source>
        <dbReference type="ARBA" id="ARBA00006443"/>
    </source>
</evidence>
<dbReference type="InterPro" id="IPR019354">
    <property type="entry name" value="SMG8-like"/>
</dbReference>
<comment type="function">
    <text evidence="4">Involved in nonsense-mediated decay (NMD) of mRNAs containing premature stop codons.</text>
</comment>
<dbReference type="PANTHER" id="PTHR13091:SF0">
    <property type="entry name" value="NONSENSE-MEDIATED MRNA DECAY FACTOR SMG8"/>
    <property type="match status" value="1"/>
</dbReference>
<feature type="compositionally biased region" description="Polar residues" evidence="5">
    <location>
        <begin position="567"/>
        <end position="588"/>
    </location>
</feature>